<accession>A0A5N6VWP9</accession>
<dbReference type="EMBL" id="ML738342">
    <property type="protein sequence ID" value="KAE8311510.1"/>
    <property type="molecule type" value="Genomic_DNA"/>
</dbReference>
<reference evidence="2" key="1">
    <citation type="submission" date="2019-04" db="EMBL/GenBank/DDBJ databases">
        <title>Friends and foes A comparative genomics studyof 23 Aspergillus species from section Flavi.</title>
        <authorList>
            <consortium name="DOE Joint Genome Institute"/>
            <person name="Kjaerbolling I."/>
            <person name="Vesth T."/>
            <person name="Frisvad J.C."/>
            <person name="Nybo J.L."/>
            <person name="Theobald S."/>
            <person name="Kildgaard S."/>
            <person name="Isbrandt T."/>
            <person name="Kuo A."/>
            <person name="Sato A."/>
            <person name="Lyhne E.K."/>
            <person name="Kogle M.E."/>
            <person name="Wiebenga A."/>
            <person name="Kun R.S."/>
            <person name="Lubbers R.J."/>
            <person name="Makela M.R."/>
            <person name="Barry K."/>
            <person name="Chovatia M."/>
            <person name="Clum A."/>
            <person name="Daum C."/>
            <person name="Haridas S."/>
            <person name="He G."/>
            <person name="LaButti K."/>
            <person name="Lipzen A."/>
            <person name="Mondo S."/>
            <person name="Riley R."/>
            <person name="Salamov A."/>
            <person name="Simmons B.A."/>
            <person name="Magnuson J.K."/>
            <person name="Henrissat B."/>
            <person name="Mortensen U.H."/>
            <person name="Larsen T.O."/>
            <person name="Devries R.P."/>
            <person name="Grigoriev I.V."/>
            <person name="Machida M."/>
            <person name="Baker S.E."/>
            <person name="Andersen M.R."/>
        </authorList>
    </citation>
    <scope>NUCLEOTIDE SEQUENCE [LARGE SCALE GENOMIC DNA]</scope>
    <source>
        <strain evidence="2">CBS 130015</strain>
    </source>
</reference>
<proteinExistence type="predicted"/>
<organism evidence="1 2">
    <name type="scientific">Aspergillus transmontanensis</name>
    <dbReference type="NCBI Taxonomy" id="1034304"/>
    <lineage>
        <taxon>Eukaryota</taxon>
        <taxon>Fungi</taxon>
        <taxon>Dikarya</taxon>
        <taxon>Ascomycota</taxon>
        <taxon>Pezizomycotina</taxon>
        <taxon>Eurotiomycetes</taxon>
        <taxon>Eurotiomycetidae</taxon>
        <taxon>Eurotiales</taxon>
        <taxon>Aspergillaceae</taxon>
        <taxon>Aspergillus</taxon>
        <taxon>Aspergillus subgen. Circumdati</taxon>
    </lineage>
</organism>
<dbReference type="Proteomes" id="UP000325433">
    <property type="component" value="Unassembled WGS sequence"/>
</dbReference>
<evidence type="ECO:0000313" key="2">
    <source>
        <dbReference type="Proteomes" id="UP000325433"/>
    </source>
</evidence>
<evidence type="ECO:0000313" key="1">
    <source>
        <dbReference type="EMBL" id="KAE8311510.1"/>
    </source>
</evidence>
<dbReference type="AlphaFoldDB" id="A0A5N6VWP9"/>
<name>A0A5N6VWP9_9EURO</name>
<keyword evidence="2" id="KW-1185">Reference proteome</keyword>
<protein>
    <submittedName>
        <fullName evidence="1">Uncharacterized protein</fullName>
    </submittedName>
</protein>
<gene>
    <name evidence="1" type="ORF">BDV41DRAFT_541965</name>
</gene>
<sequence length="73" mass="8500">MKFFRFSRTPLADRFFFTCFRPTRPTSSHMPIPTYPDSLSMSLAAATSGYRRFVRTVCTKLANVEVIVYYSFL</sequence>